<proteinExistence type="predicted"/>
<dbReference type="PROSITE" id="PS50090">
    <property type="entry name" value="MYB_LIKE"/>
    <property type="match status" value="1"/>
</dbReference>
<dbReference type="CDD" id="cd00167">
    <property type="entry name" value="SANT"/>
    <property type="match status" value="1"/>
</dbReference>
<gene>
    <name evidence="3" type="ORF">FMOSSE_LOCUS8176</name>
</gene>
<dbReference type="Gene3D" id="1.10.10.60">
    <property type="entry name" value="Homeodomain-like"/>
    <property type="match status" value="1"/>
</dbReference>
<sequence>MTGLQPRRGPWLPQEENDLISYFNDIGADWFEISSRLMTRNAQQCRRRYRELVLANAVQLPLQVRV</sequence>
<dbReference type="InterPro" id="IPR017930">
    <property type="entry name" value="Myb_dom"/>
</dbReference>
<evidence type="ECO:0000259" key="2">
    <source>
        <dbReference type="PROSITE" id="PS51294"/>
    </source>
</evidence>
<feature type="domain" description="HTH myb-type" evidence="2">
    <location>
        <begin position="7"/>
        <end position="57"/>
    </location>
</feature>
<organism evidence="3 4">
    <name type="scientific">Funneliformis mosseae</name>
    <name type="common">Endomycorrhizal fungus</name>
    <name type="synonym">Glomus mosseae</name>
    <dbReference type="NCBI Taxonomy" id="27381"/>
    <lineage>
        <taxon>Eukaryota</taxon>
        <taxon>Fungi</taxon>
        <taxon>Fungi incertae sedis</taxon>
        <taxon>Mucoromycota</taxon>
        <taxon>Glomeromycotina</taxon>
        <taxon>Glomeromycetes</taxon>
        <taxon>Glomerales</taxon>
        <taxon>Glomeraceae</taxon>
        <taxon>Funneliformis</taxon>
    </lineage>
</organism>
<dbReference type="PROSITE" id="PS51294">
    <property type="entry name" value="HTH_MYB"/>
    <property type="match status" value="1"/>
</dbReference>
<reference evidence="3" key="1">
    <citation type="submission" date="2021-06" db="EMBL/GenBank/DDBJ databases">
        <authorList>
            <person name="Kallberg Y."/>
            <person name="Tangrot J."/>
            <person name="Rosling A."/>
        </authorList>
    </citation>
    <scope>NUCLEOTIDE SEQUENCE</scope>
    <source>
        <strain evidence="3">87-6 pot B 2015</strain>
    </source>
</reference>
<dbReference type="Pfam" id="PF00249">
    <property type="entry name" value="Myb_DNA-binding"/>
    <property type="match status" value="1"/>
</dbReference>
<dbReference type="InterPro" id="IPR009057">
    <property type="entry name" value="Homeodomain-like_sf"/>
</dbReference>
<accession>A0A9N9BZU1</accession>
<evidence type="ECO:0000313" key="4">
    <source>
        <dbReference type="Proteomes" id="UP000789375"/>
    </source>
</evidence>
<evidence type="ECO:0000259" key="1">
    <source>
        <dbReference type="PROSITE" id="PS50090"/>
    </source>
</evidence>
<feature type="domain" description="Myb-like" evidence="1">
    <location>
        <begin position="7"/>
        <end position="53"/>
    </location>
</feature>
<protein>
    <submittedName>
        <fullName evidence="3">4651_t:CDS:1</fullName>
    </submittedName>
</protein>
<keyword evidence="4" id="KW-1185">Reference proteome</keyword>
<dbReference type="SUPFAM" id="SSF46689">
    <property type="entry name" value="Homeodomain-like"/>
    <property type="match status" value="1"/>
</dbReference>
<dbReference type="SMART" id="SM00717">
    <property type="entry name" value="SANT"/>
    <property type="match status" value="1"/>
</dbReference>
<name>A0A9N9BZU1_FUNMO</name>
<dbReference type="InterPro" id="IPR001005">
    <property type="entry name" value="SANT/Myb"/>
</dbReference>
<dbReference type="AlphaFoldDB" id="A0A9N9BZU1"/>
<dbReference type="Proteomes" id="UP000789375">
    <property type="component" value="Unassembled WGS sequence"/>
</dbReference>
<comment type="caution">
    <text evidence="3">The sequence shown here is derived from an EMBL/GenBank/DDBJ whole genome shotgun (WGS) entry which is preliminary data.</text>
</comment>
<evidence type="ECO:0000313" key="3">
    <source>
        <dbReference type="EMBL" id="CAG8585646.1"/>
    </source>
</evidence>
<dbReference type="EMBL" id="CAJVPP010002064">
    <property type="protein sequence ID" value="CAG8585646.1"/>
    <property type="molecule type" value="Genomic_DNA"/>
</dbReference>